<evidence type="ECO:0000256" key="1">
    <source>
        <dbReference type="SAM" id="Phobius"/>
    </source>
</evidence>
<evidence type="ECO:0000313" key="3">
    <source>
        <dbReference type="EMBL" id="MBE1554231.1"/>
    </source>
</evidence>
<keyword evidence="1" id="KW-0812">Transmembrane</keyword>
<evidence type="ECO:0000313" key="4">
    <source>
        <dbReference type="Proteomes" id="UP000658225"/>
    </source>
</evidence>
<dbReference type="InterPro" id="IPR051599">
    <property type="entry name" value="Cell_Envelope_Assoc"/>
</dbReference>
<sequence>MKKSMKWILVLIIITVIIGFVFWVQAGKWMADGLDAKADGTNEYAIVLGAKVRIDGPSLSLRYRLESALEYANDYPDVKLILSGGQGPDEHMSEAEAMRIYLVENGIEEERLLLESESTSTYENMVNSKNLLPSTIQSVTIITSDFHVARARMIARSLNLQTDAVGAKTPEVVKVQSNVRERIALIKTYIVGK</sequence>
<dbReference type="PANTHER" id="PTHR30336">
    <property type="entry name" value="INNER MEMBRANE PROTEIN, PROBABLE PERMEASE"/>
    <property type="match status" value="1"/>
</dbReference>
<feature type="transmembrane region" description="Helical" evidence="1">
    <location>
        <begin position="7"/>
        <end position="24"/>
    </location>
</feature>
<dbReference type="Proteomes" id="UP000658225">
    <property type="component" value="Unassembled WGS sequence"/>
</dbReference>
<keyword evidence="1" id="KW-0472">Membrane</keyword>
<organism evidence="3 4">
    <name type="scientific">Sporosarcina limicola</name>
    <dbReference type="NCBI Taxonomy" id="34101"/>
    <lineage>
        <taxon>Bacteria</taxon>
        <taxon>Bacillati</taxon>
        <taxon>Bacillota</taxon>
        <taxon>Bacilli</taxon>
        <taxon>Bacillales</taxon>
        <taxon>Caryophanaceae</taxon>
        <taxon>Sporosarcina</taxon>
    </lineage>
</organism>
<dbReference type="InterPro" id="IPR003848">
    <property type="entry name" value="DUF218"/>
</dbReference>
<dbReference type="Pfam" id="PF02698">
    <property type="entry name" value="DUF218"/>
    <property type="match status" value="1"/>
</dbReference>
<dbReference type="PANTHER" id="PTHR30336:SF4">
    <property type="entry name" value="ENVELOPE BIOGENESIS FACTOR ELYC"/>
    <property type="match status" value="1"/>
</dbReference>
<comment type="caution">
    <text evidence="3">The sequence shown here is derived from an EMBL/GenBank/DDBJ whole genome shotgun (WGS) entry which is preliminary data.</text>
</comment>
<dbReference type="Gene3D" id="3.40.50.620">
    <property type="entry name" value="HUPs"/>
    <property type="match status" value="1"/>
</dbReference>
<reference evidence="3" key="1">
    <citation type="submission" date="2020-10" db="EMBL/GenBank/DDBJ databases">
        <title>Genomic Encyclopedia of Type Strains, Phase IV (KMG-IV): sequencing the most valuable type-strain genomes for metagenomic binning, comparative biology and taxonomic classification.</title>
        <authorList>
            <person name="Goeker M."/>
        </authorList>
    </citation>
    <scope>NUCLEOTIDE SEQUENCE</scope>
    <source>
        <strain evidence="3">DSM 13886</strain>
    </source>
</reference>
<keyword evidence="4" id="KW-1185">Reference proteome</keyword>
<dbReference type="GO" id="GO:0000270">
    <property type="term" value="P:peptidoglycan metabolic process"/>
    <property type="evidence" value="ECO:0007669"/>
    <property type="project" value="TreeGrafter"/>
</dbReference>
<dbReference type="CDD" id="cd06259">
    <property type="entry name" value="YdcF-like"/>
    <property type="match status" value="1"/>
</dbReference>
<gene>
    <name evidence="3" type="ORF">H4683_001306</name>
</gene>
<protein>
    <submittedName>
        <fullName evidence="3">Uncharacterized SAM-binding protein YcdF (DUF218 family)</fullName>
    </submittedName>
</protein>
<dbReference type="InterPro" id="IPR014729">
    <property type="entry name" value="Rossmann-like_a/b/a_fold"/>
</dbReference>
<feature type="domain" description="DUF218" evidence="2">
    <location>
        <begin position="44"/>
        <end position="171"/>
    </location>
</feature>
<keyword evidence="1" id="KW-1133">Transmembrane helix</keyword>
<dbReference type="AlphaFoldDB" id="A0A927MN29"/>
<evidence type="ECO:0000259" key="2">
    <source>
        <dbReference type="Pfam" id="PF02698"/>
    </source>
</evidence>
<dbReference type="RefSeq" id="WP_225941935.1">
    <property type="nucleotide sequence ID" value="NZ_JADBEL010000005.1"/>
</dbReference>
<name>A0A927MN29_9BACL</name>
<dbReference type="GO" id="GO:0043164">
    <property type="term" value="P:Gram-negative-bacterium-type cell wall biogenesis"/>
    <property type="evidence" value="ECO:0007669"/>
    <property type="project" value="TreeGrafter"/>
</dbReference>
<accession>A0A927MN29</accession>
<proteinExistence type="predicted"/>
<dbReference type="EMBL" id="JADBEL010000005">
    <property type="protein sequence ID" value="MBE1554231.1"/>
    <property type="molecule type" value="Genomic_DNA"/>
</dbReference>
<dbReference type="GO" id="GO:0005886">
    <property type="term" value="C:plasma membrane"/>
    <property type="evidence" value="ECO:0007669"/>
    <property type="project" value="TreeGrafter"/>
</dbReference>